<sequence length="166" mass="19185">MFMLAIIFHPHAIFLPQCFVMILVIKQRNQVNGMGLEKLILVCVTDQKNCARLIKAGDTLAKSLAMKMKILSVQPSKEVQKLEDTYLEYLFNVCKSMNAEMKVYWGEDVNRIAIDYIRHECIRQLVVGEPEKMEPGNFVYEVHQAFPDLPILVVDRLNNHRNLSSF</sequence>
<organism evidence="1">
    <name type="scientific">bioreactor metagenome</name>
    <dbReference type="NCBI Taxonomy" id="1076179"/>
    <lineage>
        <taxon>unclassified sequences</taxon>
        <taxon>metagenomes</taxon>
        <taxon>ecological metagenomes</taxon>
    </lineage>
</organism>
<name>A0A644TEQ6_9ZZZZ</name>
<evidence type="ECO:0008006" key="2">
    <source>
        <dbReference type="Google" id="ProtNLM"/>
    </source>
</evidence>
<accession>A0A644TEQ6</accession>
<comment type="caution">
    <text evidence="1">The sequence shown here is derived from an EMBL/GenBank/DDBJ whole genome shotgun (WGS) entry which is preliminary data.</text>
</comment>
<evidence type="ECO:0000313" key="1">
    <source>
        <dbReference type="EMBL" id="MPL65199.1"/>
    </source>
</evidence>
<dbReference type="AlphaFoldDB" id="A0A644TEQ6"/>
<reference evidence="1" key="1">
    <citation type="submission" date="2019-08" db="EMBL/GenBank/DDBJ databases">
        <authorList>
            <person name="Kucharzyk K."/>
            <person name="Murdoch R.W."/>
            <person name="Higgins S."/>
            <person name="Loffler F."/>
        </authorList>
    </citation>
    <scope>NUCLEOTIDE SEQUENCE</scope>
</reference>
<proteinExistence type="predicted"/>
<protein>
    <recommendedName>
        <fullName evidence="2">UspA domain-containing protein</fullName>
    </recommendedName>
</protein>
<dbReference type="EMBL" id="VSSQ01000027">
    <property type="protein sequence ID" value="MPL65199.1"/>
    <property type="molecule type" value="Genomic_DNA"/>
</dbReference>
<gene>
    <name evidence="1" type="ORF">SDC9_10862</name>
</gene>